<proteinExistence type="predicted"/>
<dbReference type="GO" id="GO:0009007">
    <property type="term" value="F:site-specific DNA-methyltransferase (adenine-specific) activity"/>
    <property type="evidence" value="ECO:0007669"/>
    <property type="project" value="UniProtKB-EC"/>
</dbReference>
<keyword evidence="3 8" id="KW-0808">Transferase</keyword>
<dbReference type="AlphaFoldDB" id="A0A6G3XMI9"/>
<feature type="domain" description="Type II methyltransferase M.TaqI-like" evidence="6">
    <location>
        <begin position="346"/>
        <end position="531"/>
    </location>
</feature>
<dbReference type="PROSITE" id="PS00092">
    <property type="entry name" value="N6_MTASE"/>
    <property type="match status" value="1"/>
</dbReference>
<protein>
    <recommendedName>
        <fullName evidence="1">site-specific DNA-methyltransferase (adenine-specific)</fullName>
        <ecNumber evidence="1">2.1.1.72</ecNumber>
    </recommendedName>
</protein>
<evidence type="ECO:0000256" key="2">
    <source>
        <dbReference type="ARBA" id="ARBA00022603"/>
    </source>
</evidence>
<sequence>MPSRSRVGGDDDRRRDQVIDRKSKALLTDLIKQVKAVEVDLGQQVRDGETVLKPLRTEYGKLQKADPKGSPKWEAWLEERLAELPEERAERVRAAESVAGRLRAEYDQAFKLGRTGATWSAWLDERITQVAVAWVLGTVFVRFCEDNRLIPEPYLTGPDAERRDLAEARYRQYVEEEQDPTYRGWLERAFAELGSGQAGKLLFDRRRNPLYQIPVSHDGARALVEFWRERREDGELVHDFADPLSEDGTKGWDTRFLGDLYQDLSEAARKTYALLQTPEFVEEFILDRTMDPVVRELGGRFGELKMIDPTCGSGHFVLGAFRKMVRLWAEREPGGDVHERVRDALNSVHGVDVNPFAVAIARFRLLVAAMAASMVRTLAEASKYDWPLHLAVGDSLIKSRQLELALGDGEAGDPLAEFSYATEDVHEYPLILKQGRYDVVVGNPPYITVKDKKLNSLYRELYASCAGGYALSVPFAERFFQLAKIGEPNGRGYGMVGQITANSFMKREFGAKLIEEYFAHKVELTEVIDTSGAYIPGHSTPTVILVGRRHSGVNRSEKIRTVRSVQGEPSPPEDAENGLVWNAITEQIDKPGSTSQWVSVDDLERVRFFSRQPWILTDGGLEMVQRVSEASASTVRSFTQSIGRTTNSGSDDMYFVPDTSTARRTGHEQKFRDLVIGEFVRDYAITNTIQIANPYKEESNEVPLDSTDTLVTRYLWPGRTVLSNRIIFGQPITNKGPWFVHLENYASKLKTPLSITFAEVATHNHFALEQSGKLFKQTAPVIKLHADASEENHLQLLGLLNSSTACFWLKQVCFCKGNATASSGMADQPWSWNYQFNGANVERFPVPDNYPISLARKLISLARHLAAASPACLISGDTPTSLSLREARTTWESVRAQMITLQEELDWQVYSLYNLHSKDLRAPEGEVPELALGERAFEIVLARRVEKGEASDEWFKRHGSTPITTLPDHWSDAYKATVEQRIDAIESSRAIGMVERPEYKRRWATEGWDALQEKALRSWLLDRIEARELWFQDGQPTILTRAQLTSALSLDEDFVSVAELYAPRKELATIVADLLANEHVPFLAALRYKPTGLRKRADWEHVWDLQRQEDAAPDEPSKRRIRDSIPVPPKYTSADFLKPSYWRARGKLDVPKERFISYATGAISGTPDLFGWAGWDHREQAQALSTYFTNHDELSDEQMTPLLAGLLELQPWLTQWHDEFDALYGGSPAAFFAGYRATKQGEHGLTDDDLRAWRPGKSTKG</sequence>
<evidence type="ECO:0000256" key="5">
    <source>
        <dbReference type="ARBA" id="ARBA00047942"/>
    </source>
</evidence>
<keyword evidence="4" id="KW-0949">S-adenosyl-L-methionine</keyword>
<evidence type="ECO:0000313" key="8">
    <source>
        <dbReference type="EMBL" id="NEE18802.1"/>
    </source>
</evidence>
<dbReference type="NCBIfam" id="NF033451">
    <property type="entry name" value="BREX_2_MTaseX"/>
    <property type="match status" value="1"/>
</dbReference>
<dbReference type="InterPro" id="IPR054277">
    <property type="entry name" value="DUF7008"/>
</dbReference>
<comment type="caution">
    <text evidence="8">The sequence shown here is derived from an EMBL/GenBank/DDBJ whole genome shotgun (WGS) entry which is preliminary data.</text>
</comment>
<dbReference type="GO" id="GO:0003676">
    <property type="term" value="F:nucleic acid binding"/>
    <property type="evidence" value="ECO:0007669"/>
    <property type="project" value="InterPro"/>
</dbReference>
<reference evidence="8" key="1">
    <citation type="submission" date="2020-01" db="EMBL/GenBank/DDBJ databases">
        <title>Insect and environment-associated Actinomycetes.</title>
        <authorList>
            <person name="Currrie C."/>
            <person name="Chevrette M."/>
            <person name="Carlson C."/>
            <person name="Stubbendieck R."/>
            <person name="Wendt-Pienkowski E."/>
        </authorList>
    </citation>
    <scope>NUCLEOTIDE SEQUENCE</scope>
    <source>
        <strain evidence="8">SID7499</strain>
    </source>
</reference>
<organism evidence="8">
    <name type="scientific">Streptomyces sp. SID7499</name>
    <dbReference type="NCBI Taxonomy" id="2706086"/>
    <lineage>
        <taxon>Bacteria</taxon>
        <taxon>Bacillati</taxon>
        <taxon>Actinomycetota</taxon>
        <taxon>Actinomycetes</taxon>
        <taxon>Kitasatosporales</taxon>
        <taxon>Streptomycetaceae</taxon>
        <taxon>Streptomyces</taxon>
    </lineage>
</organism>
<accession>A0A6G3XMI9</accession>
<dbReference type="InterPro" id="IPR050953">
    <property type="entry name" value="N4_N6_ade-DNA_methylase"/>
</dbReference>
<dbReference type="InterPro" id="IPR011639">
    <property type="entry name" value="MethylTrfase_TaqI-like_dom"/>
</dbReference>
<dbReference type="GO" id="GO:0032259">
    <property type="term" value="P:methylation"/>
    <property type="evidence" value="ECO:0007669"/>
    <property type="project" value="UniProtKB-KW"/>
</dbReference>
<keyword evidence="2 8" id="KW-0489">Methyltransferase</keyword>
<dbReference type="InterPro" id="IPR002052">
    <property type="entry name" value="DNA_methylase_N6_adenine_CS"/>
</dbReference>
<name>A0A6G3XMI9_9ACTN</name>
<feature type="domain" description="DUF7008" evidence="7">
    <location>
        <begin position="898"/>
        <end position="1261"/>
    </location>
</feature>
<dbReference type="PANTHER" id="PTHR33841:SF1">
    <property type="entry name" value="DNA METHYLTRANSFERASE A"/>
    <property type="match status" value="1"/>
</dbReference>
<dbReference type="EC" id="2.1.1.72" evidence="1"/>
<dbReference type="Pfam" id="PF22654">
    <property type="entry name" value="DUF7008"/>
    <property type="match status" value="1"/>
</dbReference>
<dbReference type="EMBL" id="JAAGMN010007565">
    <property type="protein sequence ID" value="NEE18802.1"/>
    <property type="molecule type" value="Genomic_DNA"/>
</dbReference>
<evidence type="ECO:0000256" key="1">
    <source>
        <dbReference type="ARBA" id="ARBA00011900"/>
    </source>
</evidence>
<dbReference type="InterPro" id="IPR029063">
    <property type="entry name" value="SAM-dependent_MTases_sf"/>
</dbReference>
<evidence type="ECO:0000259" key="7">
    <source>
        <dbReference type="Pfam" id="PF22654"/>
    </source>
</evidence>
<dbReference type="PANTHER" id="PTHR33841">
    <property type="entry name" value="DNA METHYLTRANSFERASE YEEA-RELATED"/>
    <property type="match status" value="1"/>
</dbReference>
<comment type="catalytic activity">
    <reaction evidence="5">
        <text>a 2'-deoxyadenosine in DNA + S-adenosyl-L-methionine = an N(6)-methyl-2'-deoxyadenosine in DNA + S-adenosyl-L-homocysteine + H(+)</text>
        <dbReference type="Rhea" id="RHEA:15197"/>
        <dbReference type="Rhea" id="RHEA-COMP:12418"/>
        <dbReference type="Rhea" id="RHEA-COMP:12419"/>
        <dbReference type="ChEBI" id="CHEBI:15378"/>
        <dbReference type="ChEBI" id="CHEBI:57856"/>
        <dbReference type="ChEBI" id="CHEBI:59789"/>
        <dbReference type="ChEBI" id="CHEBI:90615"/>
        <dbReference type="ChEBI" id="CHEBI:90616"/>
        <dbReference type="EC" id="2.1.1.72"/>
    </reaction>
</comment>
<evidence type="ECO:0000259" key="6">
    <source>
        <dbReference type="Pfam" id="PF07669"/>
    </source>
</evidence>
<dbReference type="GO" id="GO:0006304">
    <property type="term" value="P:DNA modification"/>
    <property type="evidence" value="ECO:0007669"/>
    <property type="project" value="InterPro"/>
</dbReference>
<dbReference type="PRINTS" id="PR00507">
    <property type="entry name" value="N12N6MTFRASE"/>
</dbReference>
<dbReference type="Gene3D" id="3.40.50.150">
    <property type="entry name" value="Vaccinia Virus protein VP39"/>
    <property type="match status" value="1"/>
</dbReference>
<dbReference type="Pfam" id="PF07669">
    <property type="entry name" value="Eco57I"/>
    <property type="match status" value="1"/>
</dbReference>
<dbReference type="SUPFAM" id="SSF53335">
    <property type="entry name" value="S-adenosyl-L-methionine-dependent methyltransferases"/>
    <property type="match status" value="1"/>
</dbReference>
<evidence type="ECO:0000256" key="3">
    <source>
        <dbReference type="ARBA" id="ARBA00022679"/>
    </source>
</evidence>
<evidence type="ECO:0000256" key="4">
    <source>
        <dbReference type="ARBA" id="ARBA00022691"/>
    </source>
</evidence>
<gene>
    <name evidence="8" type="primary">pglX</name>
    <name evidence="8" type="ORF">G3M58_71565</name>
</gene>